<comment type="caution">
    <text evidence="1">The sequence shown here is derived from an EMBL/GenBank/DDBJ whole genome shotgun (WGS) entry which is preliminary data.</text>
</comment>
<dbReference type="EMBL" id="MU151331">
    <property type="protein sequence ID" value="KAF9445006.1"/>
    <property type="molecule type" value="Genomic_DNA"/>
</dbReference>
<evidence type="ECO:0000313" key="3">
    <source>
        <dbReference type="Proteomes" id="UP000807342"/>
    </source>
</evidence>
<gene>
    <name evidence="2" type="ORF">P691DRAFT_806327</name>
    <name evidence="1" type="ORF">P691DRAFT_811587</name>
</gene>
<evidence type="ECO:0000313" key="1">
    <source>
        <dbReference type="EMBL" id="KAF9441975.1"/>
    </source>
</evidence>
<keyword evidence="3" id="KW-1185">Reference proteome</keyword>
<protein>
    <submittedName>
        <fullName evidence="1">Uncharacterized protein</fullName>
    </submittedName>
</protein>
<proteinExistence type="predicted"/>
<name>A0A9P5X0X8_9AGAR</name>
<organism evidence="1 3">
    <name type="scientific">Macrolepiota fuliginosa MF-IS2</name>
    <dbReference type="NCBI Taxonomy" id="1400762"/>
    <lineage>
        <taxon>Eukaryota</taxon>
        <taxon>Fungi</taxon>
        <taxon>Dikarya</taxon>
        <taxon>Basidiomycota</taxon>
        <taxon>Agaricomycotina</taxon>
        <taxon>Agaricomycetes</taxon>
        <taxon>Agaricomycetidae</taxon>
        <taxon>Agaricales</taxon>
        <taxon>Agaricineae</taxon>
        <taxon>Agaricaceae</taxon>
        <taxon>Macrolepiota</taxon>
    </lineage>
</organism>
<reference evidence="1" key="1">
    <citation type="submission" date="2020-11" db="EMBL/GenBank/DDBJ databases">
        <authorList>
            <consortium name="DOE Joint Genome Institute"/>
            <person name="Ahrendt S."/>
            <person name="Riley R."/>
            <person name="Andreopoulos W."/>
            <person name="Labutti K."/>
            <person name="Pangilinan J."/>
            <person name="Ruiz-Duenas F.J."/>
            <person name="Barrasa J.M."/>
            <person name="Sanchez-Garcia M."/>
            <person name="Camarero S."/>
            <person name="Miyauchi S."/>
            <person name="Serrano A."/>
            <person name="Linde D."/>
            <person name="Babiker R."/>
            <person name="Drula E."/>
            <person name="Ayuso-Fernandez I."/>
            <person name="Pacheco R."/>
            <person name="Padilla G."/>
            <person name="Ferreira P."/>
            <person name="Barriuso J."/>
            <person name="Kellner H."/>
            <person name="Castanera R."/>
            <person name="Alfaro M."/>
            <person name="Ramirez L."/>
            <person name="Pisabarro A.G."/>
            <person name="Kuo A."/>
            <person name="Tritt A."/>
            <person name="Lipzen A."/>
            <person name="He G."/>
            <person name="Yan M."/>
            <person name="Ng V."/>
            <person name="Cullen D."/>
            <person name="Martin F."/>
            <person name="Rosso M.-N."/>
            <person name="Henrissat B."/>
            <person name="Hibbett D."/>
            <person name="Martinez A.T."/>
            <person name="Grigoriev I.V."/>
        </authorList>
    </citation>
    <scope>NUCLEOTIDE SEQUENCE</scope>
    <source>
        <strain evidence="1">MF-IS2</strain>
    </source>
</reference>
<dbReference type="Proteomes" id="UP000807342">
    <property type="component" value="Unassembled WGS sequence"/>
</dbReference>
<dbReference type="AlphaFoldDB" id="A0A9P5X0X8"/>
<dbReference type="EMBL" id="MU151733">
    <property type="protein sequence ID" value="KAF9441975.1"/>
    <property type="molecule type" value="Genomic_DNA"/>
</dbReference>
<sequence length="66" mass="7854">MSREYRSEVLHELENGDFYCTDNFLMTLLTSKSSSNKSLCVVWSHYGEDMGEPRVVPEYVFYWWSC</sequence>
<accession>A0A9P5X0X8</accession>
<evidence type="ECO:0000313" key="2">
    <source>
        <dbReference type="EMBL" id="KAF9445006.1"/>
    </source>
</evidence>